<evidence type="ECO:0000313" key="2">
    <source>
        <dbReference type="EMBL" id="KAJ6404262.1"/>
    </source>
</evidence>
<organism evidence="2 3">
    <name type="scientific">Salix udensis</name>
    <dbReference type="NCBI Taxonomy" id="889485"/>
    <lineage>
        <taxon>Eukaryota</taxon>
        <taxon>Viridiplantae</taxon>
        <taxon>Streptophyta</taxon>
        <taxon>Embryophyta</taxon>
        <taxon>Tracheophyta</taxon>
        <taxon>Spermatophyta</taxon>
        <taxon>Magnoliopsida</taxon>
        <taxon>eudicotyledons</taxon>
        <taxon>Gunneridae</taxon>
        <taxon>Pentapetalae</taxon>
        <taxon>rosids</taxon>
        <taxon>fabids</taxon>
        <taxon>Malpighiales</taxon>
        <taxon>Salicaceae</taxon>
        <taxon>Saliceae</taxon>
        <taxon>Salix</taxon>
    </lineage>
</organism>
<dbReference type="EMBL" id="JAPFFJ010000017">
    <property type="protein sequence ID" value="KAJ6404262.1"/>
    <property type="molecule type" value="Genomic_DNA"/>
</dbReference>
<sequence>MIPWEESYTEEQNRAYRDLERLSCDSMKDVLNFLNAYSRLAARSGRMWMSPELSDKLFQEASLSLYHQQGYRRSLLYKEPRTDYWGARQGGQPYKRCLKDSSTYIHPWEVVVPGREDSELGASRDAPVSSQHLSTSLSP</sequence>
<reference evidence="2 3" key="1">
    <citation type="journal article" date="2023" name="Int. J. Mol. Sci.">
        <title>De Novo Assembly and Annotation of 11 Diverse Shrub Willow (Salix) Genomes Reveals Novel Gene Organization in Sex-Linked Regions.</title>
        <authorList>
            <person name="Hyden B."/>
            <person name="Feng K."/>
            <person name="Yates T.B."/>
            <person name="Jawdy S."/>
            <person name="Cereghino C."/>
            <person name="Smart L.B."/>
            <person name="Muchero W."/>
        </authorList>
    </citation>
    <scope>NUCLEOTIDE SEQUENCE [LARGE SCALE GENOMIC DNA]</scope>
    <source>
        <tissue evidence="2">Shoot tip</tissue>
    </source>
</reference>
<protein>
    <submittedName>
        <fullName evidence="2">Uncharacterized protein</fullName>
    </submittedName>
</protein>
<accession>A0AAD6NSV6</accession>
<feature type="region of interest" description="Disordered" evidence="1">
    <location>
        <begin position="119"/>
        <end position="139"/>
    </location>
</feature>
<evidence type="ECO:0000313" key="3">
    <source>
        <dbReference type="Proteomes" id="UP001162972"/>
    </source>
</evidence>
<keyword evidence="3" id="KW-1185">Reference proteome</keyword>
<name>A0AAD6NSV6_9ROSI</name>
<feature type="compositionally biased region" description="Polar residues" evidence="1">
    <location>
        <begin position="128"/>
        <end position="139"/>
    </location>
</feature>
<dbReference type="Pfam" id="PF22909">
    <property type="entry name" value="Caulimovir_coat_dom"/>
    <property type="match status" value="1"/>
</dbReference>
<gene>
    <name evidence="2" type="ORF">OIU84_012445</name>
</gene>
<evidence type="ECO:0000256" key="1">
    <source>
        <dbReference type="SAM" id="MobiDB-lite"/>
    </source>
</evidence>
<dbReference type="Proteomes" id="UP001162972">
    <property type="component" value="Chromosome 2"/>
</dbReference>
<dbReference type="AlphaFoldDB" id="A0AAD6NSV6"/>
<proteinExistence type="predicted"/>
<comment type="caution">
    <text evidence="2">The sequence shown here is derived from an EMBL/GenBank/DDBJ whole genome shotgun (WGS) entry which is preliminary data.</text>
</comment>